<dbReference type="PANTHER" id="PTHR24305">
    <property type="entry name" value="CYTOCHROME P450"/>
    <property type="match status" value="1"/>
</dbReference>
<keyword evidence="9" id="KW-1133">Transmembrane helix</keyword>
<name>A0ABR3TIV0_9PEZI</name>
<reference evidence="10 11" key="1">
    <citation type="journal article" date="2023" name="Plant Dis.">
        <title>First Report of Diplodia intermedia Causing Canker and Dieback Diseases on Apple Trees in Canada.</title>
        <authorList>
            <person name="Ellouze W."/>
            <person name="Ilyukhin E."/>
            <person name="Sulman M."/>
            <person name="Ali S."/>
        </authorList>
    </citation>
    <scope>NUCLEOTIDE SEQUENCE [LARGE SCALE GENOMIC DNA]</scope>
    <source>
        <strain evidence="10 11">M45-28</strain>
    </source>
</reference>
<proteinExistence type="predicted"/>
<feature type="region of interest" description="Disordered" evidence="8">
    <location>
        <begin position="862"/>
        <end position="895"/>
    </location>
</feature>
<gene>
    <name evidence="10" type="ORF">SLS58_008009</name>
</gene>
<dbReference type="InterPro" id="IPR001128">
    <property type="entry name" value="Cyt_P450"/>
</dbReference>
<evidence type="ECO:0000256" key="4">
    <source>
        <dbReference type="ARBA" id="ARBA00022723"/>
    </source>
</evidence>
<evidence type="ECO:0000256" key="7">
    <source>
        <dbReference type="ARBA" id="ARBA00023033"/>
    </source>
</evidence>
<keyword evidence="9" id="KW-0472">Membrane</keyword>
<evidence type="ECO:0000256" key="9">
    <source>
        <dbReference type="SAM" id="Phobius"/>
    </source>
</evidence>
<dbReference type="InterPro" id="IPR002401">
    <property type="entry name" value="Cyt_P450_E_grp-I"/>
</dbReference>
<evidence type="ECO:0000256" key="3">
    <source>
        <dbReference type="ARBA" id="ARBA00022617"/>
    </source>
</evidence>
<evidence type="ECO:0000256" key="1">
    <source>
        <dbReference type="ARBA" id="ARBA00001971"/>
    </source>
</evidence>
<keyword evidence="3" id="KW-0349">Heme</keyword>
<keyword evidence="11" id="KW-1185">Reference proteome</keyword>
<keyword evidence="7" id="KW-0503">Monooxygenase</keyword>
<dbReference type="InterPro" id="IPR036396">
    <property type="entry name" value="Cyt_P450_sf"/>
</dbReference>
<evidence type="ECO:0000313" key="10">
    <source>
        <dbReference type="EMBL" id="KAL1639428.1"/>
    </source>
</evidence>
<dbReference type="InterPro" id="IPR050121">
    <property type="entry name" value="Cytochrome_P450_monoxygenase"/>
</dbReference>
<dbReference type="EMBL" id="JAKEKT020000064">
    <property type="protein sequence ID" value="KAL1639428.1"/>
    <property type="molecule type" value="Genomic_DNA"/>
</dbReference>
<evidence type="ECO:0000256" key="6">
    <source>
        <dbReference type="ARBA" id="ARBA00023004"/>
    </source>
</evidence>
<comment type="pathway">
    <text evidence="2">Secondary metabolite biosynthesis.</text>
</comment>
<evidence type="ECO:0000256" key="8">
    <source>
        <dbReference type="SAM" id="MobiDB-lite"/>
    </source>
</evidence>
<dbReference type="PANTHER" id="PTHR24305:SF107">
    <property type="entry name" value="P450, PUTATIVE (EUROFUNG)-RELATED"/>
    <property type="match status" value="1"/>
</dbReference>
<comment type="cofactor">
    <cofactor evidence="1">
        <name>heme</name>
        <dbReference type="ChEBI" id="CHEBI:30413"/>
    </cofactor>
</comment>
<dbReference type="Proteomes" id="UP001521184">
    <property type="component" value="Unassembled WGS sequence"/>
</dbReference>
<comment type="caution">
    <text evidence="10">The sequence shown here is derived from an EMBL/GenBank/DDBJ whole genome shotgun (WGS) entry which is preliminary data.</text>
</comment>
<evidence type="ECO:0000256" key="2">
    <source>
        <dbReference type="ARBA" id="ARBA00005179"/>
    </source>
</evidence>
<organism evidence="10 11">
    <name type="scientific">Diplodia intermedia</name>
    <dbReference type="NCBI Taxonomy" id="856260"/>
    <lineage>
        <taxon>Eukaryota</taxon>
        <taxon>Fungi</taxon>
        <taxon>Dikarya</taxon>
        <taxon>Ascomycota</taxon>
        <taxon>Pezizomycotina</taxon>
        <taxon>Dothideomycetes</taxon>
        <taxon>Dothideomycetes incertae sedis</taxon>
        <taxon>Botryosphaeriales</taxon>
        <taxon>Botryosphaeriaceae</taxon>
        <taxon>Diplodia</taxon>
    </lineage>
</organism>
<evidence type="ECO:0000313" key="11">
    <source>
        <dbReference type="Proteomes" id="UP001521184"/>
    </source>
</evidence>
<keyword evidence="4" id="KW-0479">Metal-binding</keyword>
<sequence>MYEHFSASLLIAIASATIYVFIKAYNARKAVYRLRKQGLPMPPFSWITSHMLALKPFMDQLPTDAITNYTVTELAFSLGTEAFYLDFWPLSEPLLILTSPAMASQLTQQFNPLKPPVIEKAFAGLTGGPNLFTMPDTSWKRWRAIFSPGFSPTYMLQQTPKIVDECRVFCEKMRTRASENQMFHLEDDTLRLTLDVIGVVTLDTCFQYQKFTSWVPESLRALIEWTSFGTELNPFNRWNPMRPYNLWYHGRKINWLLEAELDKRFLERRYANDSKRDTESVKSIVALALDSYMAEENAQGVSSDAAMLDKSFKHYACAQIRLFLFAGHDTTSSTMVYTLHLLATNPACLSRIRTEHDEVFGAGTSPDRVGDLLSANPHLLNQLPYTTACIKEALRLFPPASAMRVGGRSTVLTGSDGTRYPTVGCNVWGLHLAIQRNPAVFPQPNAFVPERWLATTKPDDPLHPPRGAWRPFEFGPRNCIGQTLAMAEIKVLLAMAVRQFDFRPAYDEWDGLHPVGRSIKTALGDRAYQVEGGGGACILQPRIHAVLLSRSITNPWAVKAPYRLFPQASAPVAVPVPGAPCTPTCPTRAVLLLRASLSACATALDMAFEPSSHLLVRGATLEQLVEQPVLVGWNNEANGQQQHIGCLSTASRRDRASLTLRIGRAGFGSHQRLLISFHLPVCTRATQRKTEKNMYLVVPAERLHIDLDVVNPLNLPETTRGQLRNNNSEGIGKGILRARFSLATAAYVVMPKLRRPLARPLTGAPARLMSSLRALSEVKEFDVYLNCGDVENRLQKIHTILRQHLIETPEVDIQATFGGGYGGGKNLWESYPCIEAGELAWNPLVDDPPPYDAVLCDDVSAEPPATKKPLPQPPTKKSGRRVTSWTPDRPMPAEVPSIFEKTSEPSKIKQLLMSWAPDPQMDLNDCMPKRSSAAMQAHKRRVRSDGAILAKGDGRVPQRQAAYESITEAATSYISSPEVPQPLYTRPPDKFSDKFGDEKSIISAYSTAPTTQHRLPTPISPPPHAFHHRLPTPISPPPHSLRAERGTDVDPHSSPPSPVNPDHSASLLRAAILALLHSRDPSFNPSSSSSPPPDPALLHTPHLFLELQEWLAAAAQLDPLAHETQRPQLFALGAAAREGRTSDFDSGLRECQRDALQAAWAQWPPAENLLAECFEVLDWLNGVVCRNAGTVMLPMLVALRGAAQDVGMMGVGNDEAEKAWREAVAEVRAAAFWAFG</sequence>
<feature type="transmembrane region" description="Helical" evidence="9">
    <location>
        <begin position="6"/>
        <end position="26"/>
    </location>
</feature>
<keyword evidence="5" id="KW-0560">Oxidoreductase</keyword>
<evidence type="ECO:0000256" key="5">
    <source>
        <dbReference type="ARBA" id="ARBA00023002"/>
    </source>
</evidence>
<dbReference type="CDD" id="cd11051">
    <property type="entry name" value="CYP59-like"/>
    <property type="match status" value="1"/>
</dbReference>
<dbReference type="Gene3D" id="1.10.630.10">
    <property type="entry name" value="Cytochrome P450"/>
    <property type="match status" value="1"/>
</dbReference>
<dbReference type="SUPFAM" id="SSF48264">
    <property type="entry name" value="Cytochrome P450"/>
    <property type="match status" value="1"/>
</dbReference>
<feature type="region of interest" description="Disordered" evidence="8">
    <location>
        <begin position="1006"/>
        <end position="1063"/>
    </location>
</feature>
<protein>
    <recommendedName>
        <fullName evidence="12">Cytochrome p450</fullName>
    </recommendedName>
</protein>
<feature type="compositionally biased region" description="Basic and acidic residues" evidence="8">
    <location>
        <begin position="1041"/>
        <end position="1051"/>
    </location>
</feature>
<dbReference type="Pfam" id="PF00067">
    <property type="entry name" value="p450"/>
    <property type="match status" value="1"/>
</dbReference>
<dbReference type="PRINTS" id="PR00385">
    <property type="entry name" value="P450"/>
</dbReference>
<evidence type="ECO:0008006" key="12">
    <source>
        <dbReference type="Google" id="ProtNLM"/>
    </source>
</evidence>
<dbReference type="PRINTS" id="PR00463">
    <property type="entry name" value="EP450I"/>
</dbReference>
<keyword evidence="6" id="KW-0408">Iron</keyword>
<accession>A0ABR3TIV0</accession>
<keyword evidence="9" id="KW-0812">Transmembrane</keyword>